<reference evidence="3 4" key="1">
    <citation type="journal article" date="2019" name="Nat. Ecol. Evol.">
        <title>Megaphylogeny resolves global patterns of mushroom evolution.</title>
        <authorList>
            <person name="Varga T."/>
            <person name="Krizsan K."/>
            <person name="Foldi C."/>
            <person name="Dima B."/>
            <person name="Sanchez-Garcia M."/>
            <person name="Sanchez-Ramirez S."/>
            <person name="Szollosi G.J."/>
            <person name="Szarkandi J.G."/>
            <person name="Papp V."/>
            <person name="Albert L."/>
            <person name="Andreopoulos W."/>
            <person name="Angelini C."/>
            <person name="Antonin V."/>
            <person name="Barry K.W."/>
            <person name="Bougher N.L."/>
            <person name="Buchanan P."/>
            <person name="Buyck B."/>
            <person name="Bense V."/>
            <person name="Catcheside P."/>
            <person name="Chovatia M."/>
            <person name="Cooper J."/>
            <person name="Damon W."/>
            <person name="Desjardin D."/>
            <person name="Finy P."/>
            <person name="Geml J."/>
            <person name="Haridas S."/>
            <person name="Hughes K."/>
            <person name="Justo A."/>
            <person name="Karasinski D."/>
            <person name="Kautmanova I."/>
            <person name="Kiss B."/>
            <person name="Kocsube S."/>
            <person name="Kotiranta H."/>
            <person name="LaButti K.M."/>
            <person name="Lechner B.E."/>
            <person name="Liimatainen K."/>
            <person name="Lipzen A."/>
            <person name="Lukacs Z."/>
            <person name="Mihaltcheva S."/>
            <person name="Morgado L.N."/>
            <person name="Niskanen T."/>
            <person name="Noordeloos M.E."/>
            <person name="Ohm R.A."/>
            <person name="Ortiz-Santana B."/>
            <person name="Ovrebo C."/>
            <person name="Racz N."/>
            <person name="Riley R."/>
            <person name="Savchenko A."/>
            <person name="Shiryaev A."/>
            <person name="Soop K."/>
            <person name="Spirin V."/>
            <person name="Szebenyi C."/>
            <person name="Tomsovsky M."/>
            <person name="Tulloss R.E."/>
            <person name="Uehling J."/>
            <person name="Grigoriev I.V."/>
            <person name="Vagvolgyi C."/>
            <person name="Papp T."/>
            <person name="Martin F.M."/>
            <person name="Miettinen O."/>
            <person name="Hibbett D.S."/>
            <person name="Nagy L.G."/>
        </authorList>
    </citation>
    <scope>NUCLEOTIDE SEQUENCE [LARGE SCALE GENOMIC DNA]</scope>
    <source>
        <strain evidence="3 4">CBS 309.79</strain>
    </source>
</reference>
<dbReference type="Proteomes" id="UP000305067">
    <property type="component" value="Unassembled WGS sequence"/>
</dbReference>
<name>A0A5C3QQ41_9AGAR</name>
<dbReference type="InterPro" id="IPR045339">
    <property type="entry name" value="DUF6534"/>
</dbReference>
<evidence type="ECO:0000313" key="3">
    <source>
        <dbReference type="EMBL" id="TFL03962.1"/>
    </source>
</evidence>
<protein>
    <recommendedName>
        <fullName evidence="2">DUF6534 domain-containing protein</fullName>
    </recommendedName>
</protein>
<dbReference type="EMBL" id="ML178819">
    <property type="protein sequence ID" value="TFL03962.1"/>
    <property type="molecule type" value="Genomic_DNA"/>
</dbReference>
<sequence>MLQPAFLHKVLRLCAGMLALVTIILVLSFPGKNYFIGITQFLGKIYSNSLLLLLNNRVYLSAPVEPARNHSSEVTGSSATAYTFGSSGSTSMRPDGDREEYSLENLKPKYLDSPTPWPAGVYKFGTPDTPSFPSSPAAQSQYGRA</sequence>
<keyword evidence="4" id="KW-1185">Reference proteome</keyword>
<gene>
    <name evidence="3" type="ORF">BDV98DRAFT_354128</name>
</gene>
<evidence type="ECO:0000313" key="4">
    <source>
        <dbReference type="Proteomes" id="UP000305067"/>
    </source>
</evidence>
<feature type="region of interest" description="Disordered" evidence="1">
    <location>
        <begin position="68"/>
        <end position="145"/>
    </location>
</feature>
<dbReference type="Pfam" id="PF20152">
    <property type="entry name" value="DUF6534"/>
    <property type="match status" value="1"/>
</dbReference>
<organism evidence="3 4">
    <name type="scientific">Pterulicium gracile</name>
    <dbReference type="NCBI Taxonomy" id="1884261"/>
    <lineage>
        <taxon>Eukaryota</taxon>
        <taxon>Fungi</taxon>
        <taxon>Dikarya</taxon>
        <taxon>Basidiomycota</taxon>
        <taxon>Agaricomycotina</taxon>
        <taxon>Agaricomycetes</taxon>
        <taxon>Agaricomycetidae</taxon>
        <taxon>Agaricales</taxon>
        <taxon>Pleurotineae</taxon>
        <taxon>Pterulaceae</taxon>
        <taxon>Pterulicium</taxon>
    </lineage>
</organism>
<feature type="compositionally biased region" description="Low complexity" evidence="1">
    <location>
        <begin position="131"/>
        <end position="145"/>
    </location>
</feature>
<accession>A0A5C3QQ41</accession>
<evidence type="ECO:0000256" key="1">
    <source>
        <dbReference type="SAM" id="MobiDB-lite"/>
    </source>
</evidence>
<evidence type="ECO:0000259" key="2">
    <source>
        <dbReference type="Pfam" id="PF20152"/>
    </source>
</evidence>
<feature type="compositionally biased region" description="Basic and acidic residues" evidence="1">
    <location>
        <begin position="94"/>
        <end position="110"/>
    </location>
</feature>
<feature type="compositionally biased region" description="Polar residues" evidence="1">
    <location>
        <begin position="72"/>
        <end position="92"/>
    </location>
</feature>
<dbReference type="AlphaFoldDB" id="A0A5C3QQ41"/>
<feature type="domain" description="DUF6534" evidence="2">
    <location>
        <begin position="7"/>
        <end position="58"/>
    </location>
</feature>
<proteinExistence type="predicted"/>